<dbReference type="AlphaFoldDB" id="A0A0F9CRK9"/>
<proteinExistence type="predicted"/>
<gene>
    <name evidence="1" type="ORF">LCGC14_2289450</name>
</gene>
<name>A0A0F9CRK9_9ZZZZ</name>
<comment type="caution">
    <text evidence="1">The sequence shown here is derived from an EMBL/GenBank/DDBJ whole genome shotgun (WGS) entry which is preliminary data.</text>
</comment>
<sequence length="63" mass="7778">MRHPIWMLFREAVALIWIRCRHPRTHDEYRVVADWVGGRVWVERCRSTTRYQRAIRRAEEGEL</sequence>
<protein>
    <submittedName>
        <fullName evidence="1">Uncharacterized protein</fullName>
    </submittedName>
</protein>
<accession>A0A0F9CRK9</accession>
<reference evidence="1" key="1">
    <citation type="journal article" date="2015" name="Nature">
        <title>Complex archaea that bridge the gap between prokaryotes and eukaryotes.</title>
        <authorList>
            <person name="Spang A."/>
            <person name="Saw J.H."/>
            <person name="Jorgensen S.L."/>
            <person name="Zaremba-Niedzwiedzka K."/>
            <person name="Martijn J."/>
            <person name="Lind A.E."/>
            <person name="van Eijk R."/>
            <person name="Schleper C."/>
            <person name="Guy L."/>
            <person name="Ettema T.J."/>
        </authorList>
    </citation>
    <scope>NUCLEOTIDE SEQUENCE</scope>
</reference>
<dbReference type="EMBL" id="LAZR01032032">
    <property type="protein sequence ID" value="KKL52043.1"/>
    <property type="molecule type" value="Genomic_DNA"/>
</dbReference>
<evidence type="ECO:0000313" key="1">
    <source>
        <dbReference type="EMBL" id="KKL52043.1"/>
    </source>
</evidence>
<organism evidence="1">
    <name type="scientific">marine sediment metagenome</name>
    <dbReference type="NCBI Taxonomy" id="412755"/>
    <lineage>
        <taxon>unclassified sequences</taxon>
        <taxon>metagenomes</taxon>
        <taxon>ecological metagenomes</taxon>
    </lineage>
</organism>